<name>A0A5K7YCQ9_9BACT</name>
<gene>
    <name evidence="2" type="ORF">DSCA_11620</name>
</gene>
<dbReference type="RefSeq" id="WP_155315517.1">
    <property type="nucleotide sequence ID" value="NZ_AP021874.1"/>
</dbReference>
<accession>A0A5K7YCQ9</accession>
<keyword evidence="3" id="KW-1185">Reference proteome</keyword>
<evidence type="ECO:0000259" key="1">
    <source>
        <dbReference type="Pfam" id="PF07238"/>
    </source>
</evidence>
<evidence type="ECO:0000313" key="3">
    <source>
        <dbReference type="Proteomes" id="UP000427906"/>
    </source>
</evidence>
<dbReference type="Proteomes" id="UP000427906">
    <property type="component" value="Chromosome"/>
</dbReference>
<dbReference type="GO" id="GO:0035438">
    <property type="term" value="F:cyclic-di-GMP binding"/>
    <property type="evidence" value="ECO:0007669"/>
    <property type="project" value="InterPro"/>
</dbReference>
<dbReference type="InterPro" id="IPR009875">
    <property type="entry name" value="PilZ_domain"/>
</dbReference>
<organism evidence="2 3">
    <name type="scientific">Desulfosarcina alkanivorans</name>
    <dbReference type="NCBI Taxonomy" id="571177"/>
    <lineage>
        <taxon>Bacteria</taxon>
        <taxon>Pseudomonadati</taxon>
        <taxon>Thermodesulfobacteriota</taxon>
        <taxon>Desulfobacteria</taxon>
        <taxon>Desulfobacterales</taxon>
        <taxon>Desulfosarcinaceae</taxon>
        <taxon>Desulfosarcina</taxon>
    </lineage>
</organism>
<feature type="domain" description="PilZ" evidence="1">
    <location>
        <begin position="45"/>
        <end position="136"/>
    </location>
</feature>
<dbReference type="OrthoDB" id="5419439at2"/>
<proteinExistence type="predicted"/>
<dbReference type="AlphaFoldDB" id="A0A5K7YCQ9"/>
<dbReference type="Gene3D" id="2.40.10.220">
    <property type="entry name" value="predicted glycosyltransferase like domains"/>
    <property type="match status" value="1"/>
</dbReference>
<dbReference type="KEGG" id="dalk:DSCA_11620"/>
<dbReference type="Pfam" id="PF07238">
    <property type="entry name" value="PilZ"/>
    <property type="match status" value="1"/>
</dbReference>
<protein>
    <recommendedName>
        <fullName evidence="1">PilZ domain-containing protein</fullName>
    </recommendedName>
</protein>
<reference evidence="2 3" key="1">
    <citation type="submission" date="2019-11" db="EMBL/GenBank/DDBJ databases">
        <title>Comparative genomics of hydrocarbon-degrading Desulfosarcina strains.</title>
        <authorList>
            <person name="Watanabe M."/>
            <person name="Kojima H."/>
            <person name="Fukui M."/>
        </authorList>
    </citation>
    <scope>NUCLEOTIDE SEQUENCE [LARGE SCALE GENOMIC DNA]</scope>
    <source>
        <strain evidence="2 3">PL12</strain>
    </source>
</reference>
<sequence>MSDIDILEDEKKLTDRLIQAVAKLSPQRKKMLEALLNEWEQLDYREDSRIPCFLPVDYSTSDRVYQDFINNLSNGGVFIETVAPLRTNQSISLIFTVPSLQKSFKISGTIVRTEQDGIGVRFAKKLTPYQKELIHSAISR</sequence>
<evidence type="ECO:0000313" key="2">
    <source>
        <dbReference type="EMBL" id="BBO67232.1"/>
    </source>
</evidence>
<dbReference type="SUPFAM" id="SSF141371">
    <property type="entry name" value="PilZ domain-like"/>
    <property type="match status" value="1"/>
</dbReference>
<dbReference type="EMBL" id="AP021874">
    <property type="protein sequence ID" value="BBO67232.1"/>
    <property type="molecule type" value="Genomic_DNA"/>
</dbReference>